<evidence type="ECO:0000313" key="2">
    <source>
        <dbReference type="Proteomes" id="UP000001401"/>
    </source>
</evidence>
<keyword evidence="2" id="KW-1185">Reference proteome</keyword>
<dbReference type="KEGG" id="bco:Bcell_2675"/>
<proteinExistence type="predicted"/>
<organism evidence="1 2">
    <name type="scientific">Evansella cellulosilytica (strain ATCC 21833 / DSM 2522 / FERM P-1141 / JCM 9156 / N-4)</name>
    <name type="common">Bacillus cellulosilyticus</name>
    <dbReference type="NCBI Taxonomy" id="649639"/>
    <lineage>
        <taxon>Bacteria</taxon>
        <taxon>Bacillati</taxon>
        <taxon>Bacillota</taxon>
        <taxon>Bacilli</taxon>
        <taxon>Bacillales</taxon>
        <taxon>Bacillaceae</taxon>
        <taxon>Evansella</taxon>
    </lineage>
</organism>
<gene>
    <name evidence="1" type="ordered locus">Bcell_2675</name>
</gene>
<evidence type="ECO:0000313" key="1">
    <source>
        <dbReference type="EMBL" id="ADU30930.1"/>
    </source>
</evidence>
<protein>
    <submittedName>
        <fullName evidence="1">Uncharacterized protein</fullName>
    </submittedName>
</protein>
<sequence length="451" mass="51584" precursor="true">MKWSWCFLCFGVILVFLPILSLSSNSNDSYEIEVKAPEHSLLFVSEEIELSNGGDIQEKRGIATDSLKEIDFHITRGALDYNVISADKVNRSALNQHNNIAISAKDISEGGKAKDIFSEAIQADATIHLYGEVTPRVFAEYLGQEYLYVNTYPIDVETNRENIDLPIKHYFTQELDAEYALKGEEFIVEEDKEFNVISVEFENGEPVSILFSESNKNNLATEEYLETILFSLSTDIEKEGDVSFNDYNDTTSWISNSKVTGDHSRTPIDSRYSLTRSIYCDREGILSGRTITDWWLFSIDNNDANYDYFNLESATQYREFNGARLVRTESWYRMVYDNDELRDSDPASTNWGSNSFSVSIPWGFNYNWDTNNSASVSHIQDRAADYAVWTVSGLRNYDEFKPGLAAATIESRRYVAINYQVHSTWEIPWGPLGGVYQKTDRPGSMWARYSY</sequence>
<dbReference type="EMBL" id="CP002394">
    <property type="protein sequence ID" value="ADU30930.1"/>
    <property type="molecule type" value="Genomic_DNA"/>
</dbReference>
<reference evidence="1 2" key="1">
    <citation type="submission" date="2010-12" db="EMBL/GenBank/DDBJ databases">
        <title>Complete sequence of Bacillus cellulosilyticus DSM 2522.</title>
        <authorList>
            <consortium name="US DOE Joint Genome Institute"/>
            <person name="Lucas S."/>
            <person name="Copeland A."/>
            <person name="Lapidus A."/>
            <person name="Cheng J.-F."/>
            <person name="Bruce D."/>
            <person name="Goodwin L."/>
            <person name="Pitluck S."/>
            <person name="Chertkov O."/>
            <person name="Detter J.C."/>
            <person name="Han C."/>
            <person name="Tapia R."/>
            <person name="Land M."/>
            <person name="Hauser L."/>
            <person name="Jeffries C."/>
            <person name="Kyrpides N."/>
            <person name="Ivanova N."/>
            <person name="Mikhailova N."/>
            <person name="Brumm P."/>
            <person name="Mead D."/>
            <person name="Woyke T."/>
        </authorList>
    </citation>
    <scope>NUCLEOTIDE SEQUENCE [LARGE SCALE GENOMIC DNA]</scope>
    <source>
        <strain evidence="2">ATCC 21833 / DSM 2522 / FERM P-1141 / JCM 9156 / N-4</strain>
    </source>
</reference>
<dbReference type="AlphaFoldDB" id="E6TUP0"/>
<dbReference type="HOGENOM" id="CLU_606434_0_0_9"/>
<name>E6TUP0_EVAC2</name>
<dbReference type="RefSeq" id="WP_013489263.1">
    <property type="nucleotide sequence ID" value="NC_014829.1"/>
</dbReference>
<dbReference type="Proteomes" id="UP000001401">
    <property type="component" value="Chromosome"/>
</dbReference>
<accession>E6TUP0</accession>